<feature type="domain" description="MI" evidence="7">
    <location>
        <begin position="237"/>
        <end position="359"/>
    </location>
</feature>
<comment type="similarity">
    <text evidence="2">Belongs to the PDCD4 family.</text>
</comment>
<dbReference type="GO" id="GO:0045892">
    <property type="term" value="P:negative regulation of DNA-templated transcription"/>
    <property type="evidence" value="ECO:0007669"/>
    <property type="project" value="InterPro"/>
</dbReference>
<proteinExistence type="inferred from homology"/>
<reference evidence="8" key="1">
    <citation type="submission" date="2021-01" db="EMBL/GenBank/DDBJ databases">
        <authorList>
            <person name="Corre E."/>
            <person name="Pelletier E."/>
            <person name="Niang G."/>
            <person name="Scheremetjew M."/>
            <person name="Finn R."/>
            <person name="Kale V."/>
            <person name="Holt S."/>
            <person name="Cochrane G."/>
            <person name="Meng A."/>
            <person name="Brown T."/>
            <person name="Cohen L."/>
        </authorList>
    </citation>
    <scope>NUCLEOTIDE SEQUENCE</scope>
    <source>
        <strain evidence="8">SoJaBio B1-5/56/2</strain>
    </source>
</reference>
<dbReference type="PANTHER" id="PTHR12626:SF0">
    <property type="entry name" value="PROGRAMMED CELL DEATH PROTEIN 4"/>
    <property type="match status" value="1"/>
</dbReference>
<evidence type="ECO:0000256" key="4">
    <source>
        <dbReference type="ARBA" id="ARBA00022737"/>
    </source>
</evidence>
<protein>
    <recommendedName>
        <fullName evidence="7">MI domain-containing protein</fullName>
    </recommendedName>
</protein>
<gene>
    <name evidence="8" type="ORF">NAES01612_LOCUS21869</name>
</gene>
<feature type="domain" description="MI" evidence="7">
    <location>
        <begin position="77"/>
        <end position="198"/>
    </location>
</feature>
<keyword evidence="4" id="KW-0677">Repeat</keyword>
<evidence type="ECO:0000256" key="5">
    <source>
        <dbReference type="ARBA" id="ARBA00023242"/>
    </source>
</evidence>
<dbReference type="GO" id="GO:0005737">
    <property type="term" value="C:cytoplasm"/>
    <property type="evidence" value="ECO:0007669"/>
    <property type="project" value="UniProtKB-SubCell"/>
</dbReference>
<evidence type="ECO:0000256" key="2">
    <source>
        <dbReference type="ARBA" id="ARBA00005497"/>
    </source>
</evidence>
<evidence type="ECO:0000313" key="8">
    <source>
        <dbReference type="EMBL" id="CAE2330332.1"/>
    </source>
</evidence>
<organism evidence="8">
    <name type="scientific">Paramoeba aestuarina</name>
    <dbReference type="NCBI Taxonomy" id="180227"/>
    <lineage>
        <taxon>Eukaryota</taxon>
        <taxon>Amoebozoa</taxon>
        <taxon>Discosea</taxon>
        <taxon>Flabellinia</taxon>
        <taxon>Dactylopodida</taxon>
        <taxon>Paramoebidae</taxon>
        <taxon>Paramoeba</taxon>
    </lineage>
</organism>
<evidence type="ECO:0000256" key="6">
    <source>
        <dbReference type="SAM" id="MobiDB-lite"/>
    </source>
</evidence>
<dbReference type="SUPFAM" id="SSF48371">
    <property type="entry name" value="ARM repeat"/>
    <property type="match status" value="2"/>
</dbReference>
<dbReference type="PANTHER" id="PTHR12626">
    <property type="entry name" value="PROGRAMMED CELL DEATH 4"/>
    <property type="match status" value="1"/>
</dbReference>
<accession>A0A7S4UG88</accession>
<dbReference type="SMART" id="SM00544">
    <property type="entry name" value="MA3"/>
    <property type="match status" value="2"/>
</dbReference>
<dbReference type="AlphaFoldDB" id="A0A7S4UG88"/>
<evidence type="ECO:0000256" key="1">
    <source>
        <dbReference type="ARBA" id="ARBA00004496"/>
    </source>
</evidence>
<evidence type="ECO:0000256" key="3">
    <source>
        <dbReference type="ARBA" id="ARBA00022490"/>
    </source>
</evidence>
<dbReference type="EMBL" id="HBKR01033364">
    <property type="protein sequence ID" value="CAE2330332.1"/>
    <property type="molecule type" value="Transcribed_RNA"/>
</dbReference>
<keyword evidence="3" id="KW-0963">Cytoplasm</keyword>
<dbReference type="InterPro" id="IPR003891">
    <property type="entry name" value="Initiation_fac_eIF4g_MI"/>
</dbReference>
<comment type="subcellular location">
    <subcellularLocation>
        <location evidence="1">Cytoplasm</location>
    </subcellularLocation>
</comment>
<feature type="compositionally biased region" description="Basic and acidic residues" evidence="6">
    <location>
        <begin position="1"/>
        <end position="26"/>
    </location>
</feature>
<dbReference type="InterPro" id="IPR016024">
    <property type="entry name" value="ARM-type_fold"/>
</dbReference>
<evidence type="ECO:0000259" key="7">
    <source>
        <dbReference type="PROSITE" id="PS51366"/>
    </source>
</evidence>
<dbReference type="PROSITE" id="PS51366">
    <property type="entry name" value="MI"/>
    <property type="match status" value="2"/>
</dbReference>
<feature type="region of interest" description="Disordered" evidence="6">
    <location>
        <begin position="1"/>
        <end position="41"/>
    </location>
</feature>
<dbReference type="InterPro" id="IPR039778">
    <property type="entry name" value="PDCD4"/>
</dbReference>
<name>A0A7S4UG88_9EUKA</name>
<dbReference type="Pfam" id="PF02847">
    <property type="entry name" value="MA3"/>
    <property type="match status" value="2"/>
</dbReference>
<dbReference type="Gene3D" id="1.25.40.180">
    <property type="match status" value="2"/>
</dbReference>
<keyword evidence="5" id="KW-0539">Nucleus</keyword>
<sequence length="360" mass="40427">MSGKAKREYHMKSSADGAHGGKDKHSGVQKGKGNKGAGGKGAWGKVGMEDLRYIEDDVDYDDYEQETVGTFFFEAKEFSDPIQTIIREFFLGADFEDANKAIKEAIQPDQRPRFVKKLLHHSMDLRAYERELTSKLISEAAGVSLTPDEIADGFQTALDDLPETIIDVPQAVDMLGKFIARATLDEVLPPIFLEQSEDDSKLAKETLNLASGALKAPGFGPALAHVWGPGDMCSVKRMVKECNQLLEEFLNTNDKAEALACLQKLNAPSFHPRFVRELLRLGFERGEEIYVKLLELLKSFYDMGVISQYSIGRGFQIVHARKNDYKLDFPKIDDLLPLYTEKARELRLLPSEEKDEESKE</sequence>